<gene>
    <name evidence="2" type="ORF">ALO68_05256</name>
    <name evidence="3" type="ORF">ALP10_04570</name>
</gene>
<dbReference type="EMBL" id="RBUT01000149">
    <property type="protein sequence ID" value="RMV44704.1"/>
    <property type="molecule type" value="Genomic_DNA"/>
</dbReference>
<evidence type="ECO:0000313" key="4">
    <source>
        <dbReference type="Proteomes" id="UP000050557"/>
    </source>
</evidence>
<dbReference type="GO" id="GO:0004497">
    <property type="term" value="F:monooxygenase activity"/>
    <property type="evidence" value="ECO:0007669"/>
    <property type="project" value="UniProtKB-KW"/>
</dbReference>
<dbReference type="PATRIC" id="fig|251654.3.peg.3588"/>
<reference evidence="3 5" key="2">
    <citation type="submission" date="2018-08" db="EMBL/GenBank/DDBJ databases">
        <title>Recombination of ecologically and evolutionarily significant loci maintains genetic cohesion in the Pseudomonas syringae species complex.</title>
        <authorList>
            <person name="Dillon M."/>
            <person name="Thakur S."/>
            <person name="Almeida R.N.D."/>
            <person name="Weir B.S."/>
            <person name="Guttman D.S."/>
        </authorList>
    </citation>
    <scope>NUCLEOTIDE SEQUENCE [LARGE SCALE GENOMIC DNA]</scope>
    <source>
        <strain evidence="3 5">ICMP 3263</strain>
    </source>
</reference>
<evidence type="ECO:0000313" key="3">
    <source>
        <dbReference type="EMBL" id="RMV44704.1"/>
    </source>
</evidence>
<reference evidence="2 4" key="1">
    <citation type="submission" date="2015-09" db="EMBL/GenBank/DDBJ databases">
        <title>Genome announcement of multiple Pseudomonas syringae strains.</title>
        <authorList>
            <person name="Thakur S."/>
            <person name="Wang P.W."/>
            <person name="Gong Y."/>
            <person name="Weir B.S."/>
            <person name="Guttman D.S."/>
        </authorList>
    </citation>
    <scope>NUCLEOTIDE SEQUENCE [LARGE SCALE GENOMIC DNA]</scope>
    <source>
        <strain evidence="2 4">ICMP4531</strain>
    </source>
</reference>
<dbReference type="Proteomes" id="UP000279173">
    <property type="component" value="Unassembled WGS sequence"/>
</dbReference>
<organism evidence="2 4">
    <name type="scientific">Pseudomonas syringae pv. helianthi</name>
    <dbReference type="NCBI Taxonomy" id="251654"/>
    <lineage>
        <taxon>Bacteria</taxon>
        <taxon>Pseudomonadati</taxon>
        <taxon>Pseudomonadota</taxon>
        <taxon>Gammaproteobacteria</taxon>
        <taxon>Pseudomonadales</taxon>
        <taxon>Pseudomonadaceae</taxon>
        <taxon>Pseudomonas</taxon>
    </lineage>
</organism>
<evidence type="ECO:0000313" key="5">
    <source>
        <dbReference type="Proteomes" id="UP000279173"/>
    </source>
</evidence>
<dbReference type="Proteomes" id="UP000050557">
    <property type="component" value="Unassembled WGS sequence"/>
</dbReference>
<feature type="region of interest" description="Disordered" evidence="1">
    <location>
        <begin position="90"/>
        <end position="136"/>
    </location>
</feature>
<keyword evidence="2" id="KW-0503">Monooxygenase</keyword>
<proteinExistence type="predicted"/>
<dbReference type="EMBL" id="LJQM01000111">
    <property type="protein sequence ID" value="KPX45833.1"/>
    <property type="molecule type" value="Genomic_DNA"/>
</dbReference>
<evidence type="ECO:0000256" key="1">
    <source>
        <dbReference type="SAM" id="MobiDB-lite"/>
    </source>
</evidence>
<evidence type="ECO:0000313" key="2">
    <source>
        <dbReference type="EMBL" id="KPX45833.1"/>
    </source>
</evidence>
<accession>A0A0P9RDZ5</accession>
<protein>
    <submittedName>
        <fullName evidence="2">Monooxygenase flavin-binding family protein</fullName>
    </submittedName>
    <submittedName>
        <fullName evidence="3">Monooxygenase flavin-binding protein</fullName>
    </submittedName>
</protein>
<keyword evidence="2" id="KW-0560">Oxidoreductase</keyword>
<sequence length="136" mass="15631">MFDSEAHAVACYLRDQLHQKTRAHQFDQLIASDNPDLSGGIKFVKSQRHEVYLEAHALKKYLRKLFNNMGWPAVDEGYYKSLRNGAGYIRRPCNNRQSPFRRPVHESCRPDHRRGRRHRPGDLCAVDPKGDATGTG</sequence>
<dbReference type="AlphaFoldDB" id="A0A0P9RDZ5"/>
<name>A0A0P9RDZ5_9PSED</name>
<comment type="caution">
    <text evidence="2">The sequence shown here is derived from an EMBL/GenBank/DDBJ whole genome shotgun (WGS) entry which is preliminary data.</text>
</comment>